<proteinExistence type="predicted"/>
<name>A0ABU1UFN4_9MICC</name>
<keyword evidence="1" id="KW-0808">Transferase</keyword>
<dbReference type="PANTHER" id="PTHR43584">
    <property type="entry name" value="NUCLEOTIDYL TRANSFERASE"/>
    <property type="match status" value="1"/>
</dbReference>
<dbReference type="GO" id="GO:0016301">
    <property type="term" value="F:kinase activity"/>
    <property type="evidence" value="ECO:0007669"/>
    <property type="project" value="UniProtKB-KW"/>
</dbReference>
<protein>
    <submittedName>
        <fullName evidence="4">Choline kinase</fullName>
    </submittedName>
</protein>
<dbReference type="Gene3D" id="3.90.550.10">
    <property type="entry name" value="Spore Coat Polysaccharide Biosynthesis Protein SpsA, Chain A"/>
    <property type="match status" value="1"/>
</dbReference>
<dbReference type="Pfam" id="PF12804">
    <property type="entry name" value="NTP_transf_3"/>
    <property type="match status" value="1"/>
</dbReference>
<accession>A0ABU1UFN4</accession>
<dbReference type="Proteomes" id="UP001252243">
    <property type="component" value="Unassembled WGS sequence"/>
</dbReference>
<keyword evidence="2" id="KW-0548">Nucleotidyltransferase</keyword>
<dbReference type="PANTHER" id="PTHR43584:SF8">
    <property type="entry name" value="N-ACETYLMURAMATE ALPHA-1-PHOSPHATE URIDYLYLTRANSFERASE"/>
    <property type="match status" value="1"/>
</dbReference>
<sequence>MEIQAVILAAGMGTRLARPHPKPMTELSDGRTIMHQQVQNLQNKFGNKLRLTIAVGFKLEMILEHVPNASFVYNEIFDQTNTSKSLLKAVRNSAKGGVLWMNGDVVFDPEILGMLMPYIQRDESFITVDISSVSDEEVKYTTDADGKILELSKIVPADVAQGEAVGINFVGSKDKEKLLNRLIEVDDQDYFEKAIELTIKQDDVKWTPVDISDFYAVEVDFPDDLVRANASLV</sequence>
<dbReference type="InterPro" id="IPR025877">
    <property type="entry name" value="MobA-like_NTP_Trfase"/>
</dbReference>
<gene>
    <name evidence="4" type="ORF">J2X01_003261</name>
</gene>
<evidence type="ECO:0000313" key="5">
    <source>
        <dbReference type="Proteomes" id="UP001252243"/>
    </source>
</evidence>
<dbReference type="InterPro" id="IPR029044">
    <property type="entry name" value="Nucleotide-diphossugar_trans"/>
</dbReference>
<reference evidence="4 5" key="1">
    <citation type="submission" date="2023-07" db="EMBL/GenBank/DDBJ databases">
        <title>Sorghum-associated microbial communities from plants grown in Nebraska, USA.</title>
        <authorList>
            <person name="Schachtman D."/>
        </authorList>
    </citation>
    <scope>NUCLEOTIDE SEQUENCE [LARGE SCALE GENOMIC DNA]</scope>
    <source>
        <strain evidence="4 5">BE167</strain>
    </source>
</reference>
<feature type="domain" description="MobA-like NTP transferase" evidence="3">
    <location>
        <begin position="5"/>
        <end position="126"/>
    </location>
</feature>
<comment type="caution">
    <text evidence="4">The sequence shown here is derived from an EMBL/GenBank/DDBJ whole genome shotgun (WGS) entry which is preliminary data.</text>
</comment>
<keyword evidence="5" id="KW-1185">Reference proteome</keyword>
<evidence type="ECO:0000259" key="3">
    <source>
        <dbReference type="Pfam" id="PF12804"/>
    </source>
</evidence>
<evidence type="ECO:0000256" key="2">
    <source>
        <dbReference type="ARBA" id="ARBA00022695"/>
    </source>
</evidence>
<dbReference type="RefSeq" id="WP_310059583.1">
    <property type="nucleotide sequence ID" value="NZ_JAVDVQ010000016.1"/>
</dbReference>
<evidence type="ECO:0000313" key="4">
    <source>
        <dbReference type="EMBL" id="MDR7083955.1"/>
    </source>
</evidence>
<keyword evidence="4" id="KW-0418">Kinase</keyword>
<dbReference type="EMBL" id="JAVDVQ010000016">
    <property type="protein sequence ID" value="MDR7083955.1"/>
    <property type="molecule type" value="Genomic_DNA"/>
</dbReference>
<dbReference type="SUPFAM" id="SSF53448">
    <property type="entry name" value="Nucleotide-diphospho-sugar transferases"/>
    <property type="match status" value="1"/>
</dbReference>
<organism evidence="4 5">
    <name type="scientific">Arthrobacter ginsengisoli</name>
    <dbReference type="NCBI Taxonomy" id="1356565"/>
    <lineage>
        <taxon>Bacteria</taxon>
        <taxon>Bacillati</taxon>
        <taxon>Actinomycetota</taxon>
        <taxon>Actinomycetes</taxon>
        <taxon>Micrococcales</taxon>
        <taxon>Micrococcaceae</taxon>
        <taxon>Arthrobacter</taxon>
    </lineage>
</organism>
<dbReference type="InterPro" id="IPR050065">
    <property type="entry name" value="GlmU-like"/>
</dbReference>
<evidence type="ECO:0000256" key="1">
    <source>
        <dbReference type="ARBA" id="ARBA00022679"/>
    </source>
</evidence>